<keyword evidence="2" id="KW-1185">Reference proteome</keyword>
<gene>
    <name evidence="1" type="ORF">EFA69_17865</name>
</gene>
<name>A0A3M9MRX1_9BACT</name>
<evidence type="ECO:0000313" key="2">
    <source>
        <dbReference type="Proteomes" id="UP000271010"/>
    </source>
</evidence>
<evidence type="ECO:0000313" key="1">
    <source>
        <dbReference type="EMBL" id="RNI27955.1"/>
    </source>
</evidence>
<proteinExistence type="predicted"/>
<dbReference type="RefSeq" id="WP_123134422.1">
    <property type="nucleotide sequence ID" value="NZ_RJJE01000017.1"/>
</dbReference>
<sequence>MEDKLLFHRQIHPTFVVNDIVSSQAFIISSKAFTPSEKDNDQLSVYNGEKFSARDSYDHYSKEYNSYGVLSLSNPEVTSTEQISVVDDNFPFDGHSYIDFSKVTSKNQKTKKAGKLRDFAVSRGWTYKP</sequence>
<dbReference type="Proteomes" id="UP000271010">
    <property type="component" value="Unassembled WGS sequence"/>
</dbReference>
<accession>A0A3M9MRX1</accession>
<protein>
    <submittedName>
        <fullName evidence="1">Uncharacterized protein</fullName>
    </submittedName>
</protein>
<dbReference type="OrthoDB" id="670198at2"/>
<dbReference type="AlphaFoldDB" id="A0A3M9MRX1"/>
<dbReference type="EMBL" id="RJJE01000017">
    <property type="protein sequence ID" value="RNI27955.1"/>
    <property type="molecule type" value="Genomic_DNA"/>
</dbReference>
<comment type="caution">
    <text evidence="1">The sequence shown here is derived from an EMBL/GenBank/DDBJ whole genome shotgun (WGS) entry which is preliminary data.</text>
</comment>
<reference evidence="1 2" key="1">
    <citation type="submission" date="2018-11" db="EMBL/GenBank/DDBJ databases">
        <title>Rufibacter latericius sp. nov., isolated from water in Baiyang Lake.</title>
        <authorList>
            <person name="Yang Y."/>
        </authorList>
    </citation>
    <scope>NUCLEOTIDE SEQUENCE [LARGE SCALE GENOMIC DNA]</scope>
    <source>
        <strain evidence="1 2">MCC P1</strain>
    </source>
</reference>
<organism evidence="1 2">
    <name type="scientific">Rufibacter immobilis</name>
    <dbReference type="NCBI Taxonomy" id="1348778"/>
    <lineage>
        <taxon>Bacteria</taxon>
        <taxon>Pseudomonadati</taxon>
        <taxon>Bacteroidota</taxon>
        <taxon>Cytophagia</taxon>
        <taxon>Cytophagales</taxon>
        <taxon>Hymenobacteraceae</taxon>
        <taxon>Rufibacter</taxon>
    </lineage>
</organism>